<gene>
    <name evidence="1" type="ORF">PVP01_1002100</name>
</gene>
<organism evidence="1 2">
    <name type="scientific">Plasmodium vivax</name>
    <name type="common">malaria parasite P. vivax</name>
    <dbReference type="NCBI Taxonomy" id="5855"/>
    <lineage>
        <taxon>Eukaryota</taxon>
        <taxon>Sar</taxon>
        <taxon>Alveolata</taxon>
        <taxon>Apicomplexa</taxon>
        <taxon>Aconoidasida</taxon>
        <taxon>Haemosporida</taxon>
        <taxon>Plasmodiidae</taxon>
        <taxon>Plasmodium</taxon>
        <taxon>Plasmodium (Plasmodium)</taxon>
    </lineage>
</organism>
<dbReference type="VEuPathDB" id="PlasmoDB:PVPAM_000033500"/>
<proteinExistence type="predicted"/>
<dbReference type="VEuPathDB" id="PlasmoDB:PVW1_100026000"/>
<evidence type="ECO:0000313" key="2">
    <source>
        <dbReference type="Proteomes" id="UP000220605"/>
    </source>
</evidence>
<dbReference type="AlphaFoldDB" id="A0A564ZXJ2"/>
<reference evidence="2" key="1">
    <citation type="submission" date="2016-07" db="EMBL/GenBank/DDBJ databases">
        <authorList>
            <consortium name="Pathogen Informatics"/>
        </authorList>
    </citation>
    <scope>NUCLEOTIDE SEQUENCE [LARGE SCALE GENOMIC DNA]</scope>
</reference>
<dbReference type="Proteomes" id="UP000220605">
    <property type="component" value="Chromosome 10"/>
</dbReference>
<protein>
    <submittedName>
        <fullName evidence="1">VIR protein</fullName>
    </submittedName>
</protein>
<accession>A0A564ZXJ2</accession>
<evidence type="ECO:0000313" key="1">
    <source>
        <dbReference type="EMBL" id="VUZ96315.1"/>
    </source>
</evidence>
<dbReference type="OrthoDB" id="10331681at2759"/>
<dbReference type="EMBL" id="LT635621">
    <property type="protein sequence ID" value="VUZ96315.1"/>
    <property type="molecule type" value="Genomic_DNA"/>
</dbReference>
<name>A0A564ZXJ2_PLAVI</name>
<dbReference type="VEuPathDB" id="PlasmoDB:PVP01_1002100"/>
<dbReference type="VEuPathDB" id="PlasmoDB:PVX_176270"/>
<sequence>MDPFSTEIERWQKKYSFLEKVLNLFVGFNAVVNEESNVPYSSCDFIQIRKNEHENRPKYKYFCMKLMRNIWSIYELEEKDVATDVPEYVAGDEAEDEDGAARENAINKALKNEKNVRCDYLNKWVPYYIKKNGHIPDYFIKDIFNITHNMIKANPSGYQCQYDLHNEKFIEPYNMAKLHIFSLNFGDFLDIIKIDQEKEHDDFLKYIRECAVIYKKIKTTYCHANYDGTQLKLANTCSELQEFKSIYDRELSEVGWLREKLPKLDDPITEAEQRILLEQEEYEAWQNGFSSTLQRNITTGAVTAAGTGALLLALNKFTPLGSWFRSGKRRTPDVENILEEGPSEELFLNDPDYMHMNSDTMSYNVGYGTTENYYF</sequence>